<gene>
    <name evidence="18" type="ORF">QE152_g29013</name>
</gene>
<dbReference type="InterPro" id="IPR057247">
    <property type="entry name" value="CARBOXYPEPT_ZN_2"/>
</dbReference>
<evidence type="ECO:0000313" key="19">
    <source>
        <dbReference type="Proteomes" id="UP001458880"/>
    </source>
</evidence>
<protein>
    <recommendedName>
        <fullName evidence="14">Zinc carboxypeptidase A 1</fullName>
    </recommendedName>
</protein>
<comment type="cofactor">
    <cofactor evidence="1">
        <name>Zn(2+)</name>
        <dbReference type="ChEBI" id="CHEBI:29105"/>
    </cofactor>
</comment>
<feature type="chain" id="PRO_5043912236" description="Zinc carboxypeptidase A 1" evidence="16">
    <location>
        <begin position="17"/>
        <end position="408"/>
    </location>
</feature>
<evidence type="ECO:0000256" key="15">
    <source>
        <dbReference type="PROSITE-ProRule" id="PRU01379"/>
    </source>
</evidence>
<dbReference type="EMBL" id="JASPKY010000361">
    <property type="protein sequence ID" value="KAK9703906.1"/>
    <property type="molecule type" value="Genomic_DNA"/>
</dbReference>
<dbReference type="SMART" id="SM00631">
    <property type="entry name" value="Zn_pept"/>
    <property type="match status" value="1"/>
</dbReference>
<dbReference type="PRINTS" id="PR00765">
    <property type="entry name" value="CRBOXYPTASEA"/>
</dbReference>
<evidence type="ECO:0000256" key="13">
    <source>
        <dbReference type="ARBA" id="ARBA00057299"/>
    </source>
</evidence>
<dbReference type="InterPro" id="IPR003146">
    <property type="entry name" value="M14A_act_pep"/>
</dbReference>
<dbReference type="PANTHER" id="PTHR11705">
    <property type="entry name" value="PROTEASE FAMILY M14 CARBOXYPEPTIDASE A,B"/>
    <property type="match status" value="1"/>
</dbReference>
<evidence type="ECO:0000256" key="6">
    <source>
        <dbReference type="ARBA" id="ARBA00022670"/>
    </source>
</evidence>
<dbReference type="SUPFAM" id="SSF54897">
    <property type="entry name" value="Protease propeptides/inhibitors"/>
    <property type="match status" value="1"/>
</dbReference>
<evidence type="ECO:0000256" key="5">
    <source>
        <dbReference type="ARBA" id="ARBA00022645"/>
    </source>
</evidence>
<evidence type="ECO:0000256" key="10">
    <source>
        <dbReference type="ARBA" id="ARBA00022833"/>
    </source>
</evidence>
<comment type="function">
    <text evidence="13">Involved in the digestion of the blood meal.</text>
</comment>
<keyword evidence="19" id="KW-1185">Reference proteome</keyword>
<dbReference type="Pfam" id="PF00246">
    <property type="entry name" value="Peptidase_M14"/>
    <property type="match status" value="1"/>
</dbReference>
<proteinExistence type="inferred from homology"/>
<reference evidence="18 19" key="1">
    <citation type="journal article" date="2024" name="BMC Genomics">
        <title>De novo assembly and annotation of Popillia japonica's genome with initial clues to its potential as an invasive pest.</title>
        <authorList>
            <person name="Cucini C."/>
            <person name="Boschi S."/>
            <person name="Funari R."/>
            <person name="Cardaioli E."/>
            <person name="Iannotti N."/>
            <person name="Marturano G."/>
            <person name="Paoli F."/>
            <person name="Bruttini M."/>
            <person name="Carapelli A."/>
            <person name="Frati F."/>
            <person name="Nardi F."/>
        </authorList>
    </citation>
    <scope>NUCLEOTIDE SEQUENCE [LARGE SCALE GENOMIC DNA]</scope>
    <source>
        <strain evidence="18">DMR45628</strain>
    </source>
</reference>
<keyword evidence="6" id="KW-0645">Protease</keyword>
<sequence length="408" mass="46155">MKLILVALGLCSVVLSSKVRFDDFKVHRVTPTTASQVEALRELEENQIAYNFWSSAVDVHHPVDIMVPPHLIYDFQDFLDFQQLTSEVFIDNVQDRIDNEKPSVQSRVFGWNDYYRLSDIYDWMRTIATAYEVATLVVGGTSYQDRPIMGLRISYSAININRTVFVEGGIHAHEWISPAVSTFIIQQLLTSSDPVVRRVAQSYDWYFFPVFNPDGYEYSHTTNRMWRKTRTPYGSCYGADPNRNWGYRWNTGGGSTNPCSDTFSGPNPFSERSVSTMSQFLTGISSRLVGYISFHSYSQLLLYPYGYTSANRDNWGELLEVGEKAATALASRFGTRFNVGNIGATLGVFAGGSIDWVKGTYGTRVTYTYKLRDLGRYGFILPADHIVPTGLETLDSFVTIFDEFGAKL</sequence>
<evidence type="ECO:0000256" key="14">
    <source>
        <dbReference type="ARBA" id="ARBA00069039"/>
    </source>
</evidence>
<evidence type="ECO:0000256" key="8">
    <source>
        <dbReference type="ARBA" id="ARBA00022729"/>
    </source>
</evidence>
<evidence type="ECO:0000256" key="16">
    <source>
        <dbReference type="SAM" id="SignalP"/>
    </source>
</evidence>
<dbReference type="Gene3D" id="3.30.70.340">
    <property type="entry name" value="Metallocarboxypeptidase-like"/>
    <property type="match status" value="1"/>
</dbReference>
<dbReference type="SUPFAM" id="SSF53187">
    <property type="entry name" value="Zn-dependent exopeptidases"/>
    <property type="match status" value="1"/>
</dbReference>
<evidence type="ECO:0000256" key="4">
    <source>
        <dbReference type="ARBA" id="ARBA00022525"/>
    </source>
</evidence>
<dbReference type="Pfam" id="PF02244">
    <property type="entry name" value="Propep_M14"/>
    <property type="match status" value="1"/>
</dbReference>
<evidence type="ECO:0000256" key="1">
    <source>
        <dbReference type="ARBA" id="ARBA00001947"/>
    </source>
</evidence>
<dbReference type="GO" id="GO:0004181">
    <property type="term" value="F:metallocarboxypeptidase activity"/>
    <property type="evidence" value="ECO:0007669"/>
    <property type="project" value="InterPro"/>
</dbReference>
<evidence type="ECO:0000256" key="7">
    <source>
        <dbReference type="ARBA" id="ARBA00022723"/>
    </source>
</evidence>
<evidence type="ECO:0000256" key="11">
    <source>
        <dbReference type="ARBA" id="ARBA00023049"/>
    </source>
</evidence>
<dbReference type="GO" id="GO:0005615">
    <property type="term" value="C:extracellular space"/>
    <property type="evidence" value="ECO:0007669"/>
    <property type="project" value="TreeGrafter"/>
</dbReference>
<comment type="similarity">
    <text evidence="3 15">Belongs to the peptidase M14 family.</text>
</comment>
<dbReference type="InterPro" id="IPR000834">
    <property type="entry name" value="Peptidase_M14"/>
</dbReference>
<dbReference type="PROSITE" id="PS00133">
    <property type="entry name" value="CARBOXYPEPT_ZN_2"/>
    <property type="match status" value="1"/>
</dbReference>
<keyword evidence="10" id="KW-0862">Zinc</keyword>
<dbReference type="GO" id="GO:0006508">
    <property type="term" value="P:proteolysis"/>
    <property type="evidence" value="ECO:0007669"/>
    <property type="project" value="UniProtKB-KW"/>
</dbReference>
<evidence type="ECO:0000256" key="12">
    <source>
        <dbReference type="ARBA" id="ARBA00023157"/>
    </source>
</evidence>
<comment type="caution">
    <text evidence="15">Lacks conserved residue(s) required for the propagation of feature annotation.</text>
</comment>
<dbReference type="AlphaFoldDB" id="A0AAW1JJF8"/>
<keyword evidence="8 16" id="KW-0732">Signal</keyword>
<keyword evidence="9" id="KW-0378">Hydrolase</keyword>
<dbReference type="FunFam" id="3.40.630.10:FF:000040">
    <property type="entry name" value="zinc carboxypeptidase"/>
    <property type="match status" value="1"/>
</dbReference>
<keyword evidence="4" id="KW-0964">Secreted</keyword>
<dbReference type="InterPro" id="IPR036990">
    <property type="entry name" value="M14A-like_propep"/>
</dbReference>
<organism evidence="18 19">
    <name type="scientific">Popillia japonica</name>
    <name type="common">Japanese beetle</name>
    <dbReference type="NCBI Taxonomy" id="7064"/>
    <lineage>
        <taxon>Eukaryota</taxon>
        <taxon>Metazoa</taxon>
        <taxon>Ecdysozoa</taxon>
        <taxon>Arthropoda</taxon>
        <taxon>Hexapoda</taxon>
        <taxon>Insecta</taxon>
        <taxon>Pterygota</taxon>
        <taxon>Neoptera</taxon>
        <taxon>Endopterygota</taxon>
        <taxon>Coleoptera</taxon>
        <taxon>Polyphaga</taxon>
        <taxon>Scarabaeiformia</taxon>
        <taxon>Scarabaeidae</taxon>
        <taxon>Rutelinae</taxon>
        <taxon>Popillia</taxon>
    </lineage>
</organism>
<comment type="caution">
    <text evidence="18">The sequence shown here is derived from an EMBL/GenBank/DDBJ whole genome shotgun (WGS) entry which is preliminary data.</text>
</comment>
<keyword evidence="12" id="KW-1015">Disulfide bond</keyword>
<dbReference type="Proteomes" id="UP001458880">
    <property type="component" value="Unassembled WGS sequence"/>
</dbReference>
<feature type="domain" description="Peptidase M14" evidence="17">
    <location>
        <begin position="113"/>
        <end position="404"/>
    </location>
</feature>
<evidence type="ECO:0000256" key="3">
    <source>
        <dbReference type="ARBA" id="ARBA00005988"/>
    </source>
</evidence>
<evidence type="ECO:0000256" key="2">
    <source>
        <dbReference type="ARBA" id="ARBA00004613"/>
    </source>
</evidence>
<name>A0AAW1JJF8_POPJA</name>
<dbReference type="FunFam" id="3.30.70.340:FF:000002">
    <property type="entry name" value="Carboxypeptidase A"/>
    <property type="match status" value="1"/>
</dbReference>
<accession>A0AAW1JJF8</accession>
<feature type="signal peptide" evidence="16">
    <location>
        <begin position="1"/>
        <end position="16"/>
    </location>
</feature>
<keyword evidence="5 18" id="KW-0121">Carboxypeptidase</keyword>
<dbReference type="CDD" id="cd03860">
    <property type="entry name" value="M14_CP_A-B_like"/>
    <property type="match status" value="1"/>
</dbReference>
<comment type="subcellular location">
    <subcellularLocation>
        <location evidence="2">Secreted</location>
    </subcellularLocation>
</comment>
<evidence type="ECO:0000313" key="18">
    <source>
        <dbReference type="EMBL" id="KAK9703906.1"/>
    </source>
</evidence>
<dbReference type="PROSITE" id="PS52035">
    <property type="entry name" value="PEPTIDASE_M14"/>
    <property type="match status" value="1"/>
</dbReference>
<evidence type="ECO:0000256" key="9">
    <source>
        <dbReference type="ARBA" id="ARBA00022801"/>
    </source>
</evidence>
<keyword evidence="11" id="KW-0482">Metalloprotease</keyword>
<evidence type="ECO:0000259" key="17">
    <source>
        <dbReference type="PROSITE" id="PS52035"/>
    </source>
</evidence>
<keyword evidence="7" id="KW-0479">Metal-binding</keyword>
<dbReference type="Gene3D" id="3.40.630.10">
    <property type="entry name" value="Zn peptidases"/>
    <property type="match status" value="1"/>
</dbReference>
<dbReference type="PANTHER" id="PTHR11705:SF153">
    <property type="entry name" value="ZINC CARBOXYPEPTIDASE A 1-LIKE PROTEIN"/>
    <property type="match status" value="1"/>
</dbReference>
<dbReference type="GO" id="GO:0008270">
    <property type="term" value="F:zinc ion binding"/>
    <property type="evidence" value="ECO:0007669"/>
    <property type="project" value="InterPro"/>
</dbReference>